<dbReference type="Pfam" id="PF24001">
    <property type="entry name" value="DUF7317"/>
    <property type="match status" value="1"/>
</dbReference>
<dbReference type="AlphaFoldDB" id="A0A212Q027"/>
<dbReference type="InterPro" id="IPR055741">
    <property type="entry name" value="DUF7317"/>
</dbReference>
<gene>
    <name evidence="1" type="ORF">SAMN02746019_00023480</name>
</gene>
<accession>A0A212Q027</accession>
<dbReference type="Proteomes" id="UP000197025">
    <property type="component" value="Unassembled WGS sequence"/>
</dbReference>
<keyword evidence="2" id="KW-1185">Reference proteome</keyword>
<name>A0A212Q027_9CHLR</name>
<evidence type="ECO:0000313" key="1">
    <source>
        <dbReference type="EMBL" id="SNB52589.1"/>
    </source>
</evidence>
<proteinExistence type="predicted"/>
<protein>
    <submittedName>
        <fullName evidence="1">Uncharacterized protein family (UPF0175)</fullName>
    </submittedName>
</protein>
<dbReference type="EMBL" id="FYEK01000003">
    <property type="protein sequence ID" value="SNB52589.1"/>
    <property type="molecule type" value="Genomic_DNA"/>
</dbReference>
<organism evidence="1 2">
    <name type="scientific">Thermoflexus hugenholtzii JAD2</name>
    <dbReference type="NCBI Taxonomy" id="877466"/>
    <lineage>
        <taxon>Bacteria</taxon>
        <taxon>Bacillati</taxon>
        <taxon>Chloroflexota</taxon>
        <taxon>Thermoflexia</taxon>
        <taxon>Thermoflexales</taxon>
        <taxon>Thermoflexaceae</taxon>
        <taxon>Thermoflexus</taxon>
    </lineage>
</organism>
<dbReference type="InParanoid" id="A0A212Q027"/>
<evidence type="ECO:0000313" key="2">
    <source>
        <dbReference type="Proteomes" id="UP000197025"/>
    </source>
</evidence>
<reference evidence="2" key="1">
    <citation type="submission" date="2017-06" db="EMBL/GenBank/DDBJ databases">
        <authorList>
            <person name="Varghese N."/>
            <person name="Submissions S."/>
        </authorList>
    </citation>
    <scope>NUCLEOTIDE SEQUENCE [LARGE SCALE GENOMIC DNA]</scope>
    <source>
        <strain evidence="2">JAD2</strain>
    </source>
</reference>
<dbReference type="RefSeq" id="WP_088570116.1">
    <property type="nucleotide sequence ID" value="NZ_FYEK01000003.1"/>
</dbReference>
<dbReference type="InterPro" id="IPR038296">
    <property type="entry name" value="ParD_sf"/>
</dbReference>
<dbReference type="Gene3D" id="6.10.10.120">
    <property type="entry name" value="Antitoxin ParD1-like"/>
    <property type="match status" value="1"/>
</dbReference>
<dbReference type="OrthoDB" id="9815501at2"/>
<sequence length="103" mass="11682">MEIRIRDLVEAGLYKSEEEVMEEALRLLLQDRPHLRVALAVHRYRTDPELTLAQAAAIARVSVESMKEILERYGVPLRLGPADRTEALAEIRALEDFLNVGNS</sequence>